<evidence type="ECO:0000313" key="2">
    <source>
        <dbReference type="Proteomes" id="UP000237000"/>
    </source>
</evidence>
<evidence type="ECO:0000313" key="1">
    <source>
        <dbReference type="EMBL" id="PON95676.1"/>
    </source>
</evidence>
<keyword evidence="2" id="KW-1185">Reference proteome</keyword>
<reference evidence="2" key="1">
    <citation type="submission" date="2016-06" db="EMBL/GenBank/DDBJ databases">
        <title>Parallel loss of symbiosis genes in relatives of nitrogen-fixing non-legume Parasponia.</title>
        <authorList>
            <person name="Van Velzen R."/>
            <person name="Holmer R."/>
            <person name="Bu F."/>
            <person name="Rutten L."/>
            <person name="Van Zeijl A."/>
            <person name="Liu W."/>
            <person name="Santuari L."/>
            <person name="Cao Q."/>
            <person name="Sharma T."/>
            <person name="Shen D."/>
            <person name="Roswanjaya Y."/>
            <person name="Wardhani T."/>
            <person name="Kalhor M.S."/>
            <person name="Jansen J."/>
            <person name="Van den Hoogen J."/>
            <person name="Gungor B."/>
            <person name="Hartog M."/>
            <person name="Hontelez J."/>
            <person name="Verver J."/>
            <person name="Yang W.-C."/>
            <person name="Schijlen E."/>
            <person name="Repin R."/>
            <person name="Schilthuizen M."/>
            <person name="Schranz E."/>
            <person name="Heidstra R."/>
            <person name="Miyata K."/>
            <person name="Fedorova E."/>
            <person name="Kohlen W."/>
            <person name="Bisseling T."/>
            <person name="Smit S."/>
            <person name="Geurts R."/>
        </authorList>
    </citation>
    <scope>NUCLEOTIDE SEQUENCE [LARGE SCALE GENOMIC DNA]</scope>
    <source>
        <strain evidence="2">cv. RG33-2</strain>
    </source>
</reference>
<accession>A0A2P5FD51</accession>
<name>A0A2P5FD51_TREOI</name>
<dbReference type="InParanoid" id="A0A2P5FD51"/>
<dbReference type="OrthoDB" id="10403198at2759"/>
<proteinExistence type="predicted"/>
<comment type="caution">
    <text evidence="1">The sequence shown here is derived from an EMBL/GenBank/DDBJ whole genome shotgun (WGS) entry which is preliminary data.</text>
</comment>
<dbReference type="Proteomes" id="UP000237000">
    <property type="component" value="Unassembled WGS sequence"/>
</dbReference>
<organism evidence="1 2">
    <name type="scientific">Trema orientale</name>
    <name type="common">Charcoal tree</name>
    <name type="synonym">Celtis orientalis</name>
    <dbReference type="NCBI Taxonomy" id="63057"/>
    <lineage>
        <taxon>Eukaryota</taxon>
        <taxon>Viridiplantae</taxon>
        <taxon>Streptophyta</taxon>
        <taxon>Embryophyta</taxon>
        <taxon>Tracheophyta</taxon>
        <taxon>Spermatophyta</taxon>
        <taxon>Magnoliopsida</taxon>
        <taxon>eudicotyledons</taxon>
        <taxon>Gunneridae</taxon>
        <taxon>Pentapetalae</taxon>
        <taxon>rosids</taxon>
        <taxon>fabids</taxon>
        <taxon>Rosales</taxon>
        <taxon>Cannabaceae</taxon>
        <taxon>Trema</taxon>
    </lineage>
</organism>
<protein>
    <submittedName>
        <fullName evidence="1">Uncharacterized protein</fullName>
    </submittedName>
</protein>
<sequence>MQATAIPIPPTQDEIPFSSEAPLTRYNNILFSSRRSLLLVADQ</sequence>
<dbReference type="EMBL" id="JXTC01000043">
    <property type="protein sequence ID" value="PON95676.1"/>
    <property type="molecule type" value="Genomic_DNA"/>
</dbReference>
<gene>
    <name evidence="1" type="ORF">TorRG33x02_085050</name>
</gene>
<dbReference type="AlphaFoldDB" id="A0A2P5FD51"/>